<evidence type="ECO:0000256" key="6">
    <source>
        <dbReference type="SAM" id="MobiDB-lite"/>
    </source>
</evidence>
<name>A0A167D4G6_9ASCO</name>
<keyword evidence="3" id="KW-0547">Nucleotide-binding</keyword>
<dbReference type="InterPro" id="IPR003307">
    <property type="entry name" value="W2_domain"/>
</dbReference>
<dbReference type="FunFam" id="2.20.25.350:FF:000001">
    <property type="entry name" value="Eukaryotic translation initiation factor 5"/>
    <property type="match status" value="1"/>
</dbReference>
<protein>
    <submittedName>
        <fullName evidence="8">Translation initiation factor eIF5</fullName>
    </submittedName>
</protein>
<accession>A0A167D4G6</accession>
<dbReference type="Gene3D" id="1.25.40.180">
    <property type="match status" value="1"/>
</dbReference>
<dbReference type="GO" id="GO:0003743">
    <property type="term" value="F:translation initiation factor activity"/>
    <property type="evidence" value="ECO:0007669"/>
    <property type="project" value="UniProtKB-KW"/>
</dbReference>
<dbReference type="GO" id="GO:0001732">
    <property type="term" value="P:formation of cytoplasmic translation initiation complex"/>
    <property type="evidence" value="ECO:0007669"/>
    <property type="project" value="TreeGrafter"/>
</dbReference>
<dbReference type="SUPFAM" id="SSF100966">
    <property type="entry name" value="Translation initiation factor 2 beta, aIF2beta, N-terminal domain"/>
    <property type="match status" value="1"/>
</dbReference>
<keyword evidence="2 8" id="KW-0396">Initiation factor</keyword>
<dbReference type="KEGG" id="slb:AWJ20_720"/>
<dbReference type="InterPro" id="IPR045196">
    <property type="entry name" value="IF2/IF5"/>
</dbReference>
<dbReference type="Proteomes" id="UP000189580">
    <property type="component" value="Chromosome a"/>
</dbReference>
<keyword evidence="5" id="KW-0342">GTP-binding</keyword>
<dbReference type="Gene3D" id="2.20.25.350">
    <property type="match status" value="1"/>
</dbReference>
<evidence type="ECO:0000256" key="2">
    <source>
        <dbReference type="ARBA" id="ARBA00022540"/>
    </source>
</evidence>
<dbReference type="GeneID" id="30037784"/>
<dbReference type="RefSeq" id="XP_018734942.1">
    <property type="nucleotide sequence ID" value="XM_018882678.1"/>
</dbReference>
<dbReference type="FunFam" id="3.30.30.170:FF:000002">
    <property type="entry name" value="Eukaryotic translation initiation factor 5"/>
    <property type="match status" value="1"/>
</dbReference>
<feature type="region of interest" description="Disordered" evidence="6">
    <location>
        <begin position="124"/>
        <end position="189"/>
    </location>
</feature>
<dbReference type="SUPFAM" id="SSF48371">
    <property type="entry name" value="ARM repeat"/>
    <property type="match status" value="1"/>
</dbReference>
<dbReference type="PROSITE" id="PS51363">
    <property type="entry name" value="W2"/>
    <property type="match status" value="1"/>
</dbReference>
<sequence length="403" mass="43756">MPLLISKIEGRGNGIRTAVVNTSDVARALSRPPSYVIKFFGFELGAQTSISEASDRYIVNGAHDAPKLQDLLDVFIAKFVLCSACKNPETDIIVLKDGNLTRDCKACGQRTLIDPRHKLSSFILKNPPSSAKGKKKAATASAHVGGGVSPLTINGTGTEGSGEDGAANGADVSGATNGADGEDGDNSDDELTRRINAEASTLPELDDAADDDDNWAADMSEEAIRARQKEVEKSLAVLNIDDDDEEGADDVRYTDFGEWIECTEDATDVDIYKKACDLGISTKHRTVQVLAQTLFTEEIVKEIPEHAGLLGKLITSKNHEKALLGGIERLIGLQYPDKIKDVPNVLFKLYDHDLVCEEVVTKWGSRASKKYVDKEVSKKVRKAAKPFLEWLEEADSESEEESD</sequence>
<dbReference type="GO" id="GO:0005525">
    <property type="term" value="F:GTP binding"/>
    <property type="evidence" value="ECO:0007669"/>
    <property type="project" value="UniProtKB-KW"/>
</dbReference>
<dbReference type="SMART" id="SM00515">
    <property type="entry name" value="eIF5C"/>
    <property type="match status" value="1"/>
</dbReference>
<dbReference type="AlphaFoldDB" id="A0A167D4G6"/>
<dbReference type="GO" id="GO:0071074">
    <property type="term" value="F:eukaryotic initiation factor eIF2 binding"/>
    <property type="evidence" value="ECO:0007669"/>
    <property type="project" value="TreeGrafter"/>
</dbReference>
<keyword evidence="9" id="KW-1185">Reference proteome</keyword>
<feature type="domain" description="W2" evidence="7">
    <location>
        <begin position="246"/>
        <end position="401"/>
    </location>
</feature>
<dbReference type="Gene3D" id="3.30.30.170">
    <property type="match status" value="1"/>
</dbReference>
<proteinExistence type="inferred from homology"/>
<dbReference type="Pfam" id="PF01873">
    <property type="entry name" value="eIF-5_eIF-2B"/>
    <property type="match status" value="1"/>
</dbReference>
<evidence type="ECO:0000259" key="7">
    <source>
        <dbReference type="PROSITE" id="PS51363"/>
    </source>
</evidence>
<dbReference type="InterPro" id="IPR016189">
    <property type="entry name" value="Transl_init_fac_IF2/IF5_N"/>
</dbReference>
<dbReference type="InterPro" id="IPR016024">
    <property type="entry name" value="ARM-type_fold"/>
</dbReference>
<reference evidence="8 9" key="1">
    <citation type="submission" date="2016-02" db="EMBL/GenBank/DDBJ databases">
        <title>Complete genome sequence and transcriptome regulation of the pentose utilising yeast Sugiyamaella lignohabitans.</title>
        <authorList>
            <person name="Bellasio M."/>
            <person name="Peymann A."/>
            <person name="Valli M."/>
            <person name="Sipitzky M."/>
            <person name="Graf A."/>
            <person name="Sauer M."/>
            <person name="Marx H."/>
            <person name="Mattanovich D."/>
        </authorList>
    </citation>
    <scope>NUCLEOTIDE SEQUENCE [LARGE SCALE GENOMIC DNA]</scope>
    <source>
        <strain evidence="8 9">CBS 10342</strain>
    </source>
</reference>
<evidence type="ECO:0000313" key="9">
    <source>
        <dbReference type="Proteomes" id="UP000189580"/>
    </source>
</evidence>
<dbReference type="InterPro" id="IPR002735">
    <property type="entry name" value="Transl_init_fac_IF2/IF5_dom"/>
</dbReference>
<keyword evidence="4" id="KW-0648">Protein biosynthesis</keyword>
<dbReference type="EMBL" id="CP014501">
    <property type="protein sequence ID" value="ANB12465.1"/>
    <property type="molecule type" value="Genomic_DNA"/>
</dbReference>
<dbReference type="CDD" id="cd11561">
    <property type="entry name" value="W2_eIF5"/>
    <property type="match status" value="1"/>
</dbReference>
<dbReference type="GO" id="GO:0005829">
    <property type="term" value="C:cytosol"/>
    <property type="evidence" value="ECO:0007669"/>
    <property type="project" value="TreeGrafter"/>
</dbReference>
<feature type="compositionally biased region" description="Acidic residues" evidence="6">
    <location>
        <begin position="180"/>
        <end position="189"/>
    </location>
</feature>
<dbReference type="PANTHER" id="PTHR23001">
    <property type="entry name" value="EUKARYOTIC TRANSLATION INITIATION FACTOR"/>
    <property type="match status" value="1"/>
</dbReference>
<gene>
    <name evidence="8" type="primary">TIF5</name>
    <name evidence="8" type="ORF">AWJ20_720</name>
</gene>
<evidence type="ECO:0000256" key="3">
    <source>
        <dbReference type="ARBA" id="ARBA00022741"/>
    </source>
</evidence>
<dbReference type="Pfam" id="PF02020">
    <property type="entry name" value="W2"/>
    <property type="match status" value="1"/>
</dbReference>
<dbReference type="SMART" id="SM00653">
    <property type="entry name" value="eIF2B_5"/>
    <property type="match status" value="1"/>
</dbReference>
<evidence type="ECO:0000256" key="1">
    <source>
        <dbReference type="ARBA" id="ARBA00010397"/>
    </source>
</evidence>
<dbReference type="FunFam" id="1.25.40.180:FF:000031">
    <property type="entry name" value="Eukaryotic translation initiation factor 5"/>
    <property type="match status" value="1"/>
</dbReference>
<dbReference type="InterPro" id="IPR016190">
    <property type="entry name" value="Transl_init_fac_IF2/IF5_Zn-bd"/>
</dbReference>
<comment type="similarity">
    <text evidence="1">Belongs to the eIF-2-beta/eIF-5 family.</text>
</comment>
<evidence type="ECO:0000256" key="4">
    <source>
        <dbReference type="ARBA" id="ARBA00022917"/>
    </source>
</evidence>
<dbReference type="GO" id="GO:0005092">
    <property type="term" value="F:GDP-dissociation inhibitor activity"/>
    <property type="evidence" value="ECO:0007669"/>
    <property type="project" value="TreeGrafter"/>
</dbReference>
<dbReference type="SUPFAM" id="SSF75689">
    <property type="entry name" value="Zinc-binding domain of translation initiation factor 2 beta"/>
    <property type="match status" value="1"/>
</dbReference>
<organism evidence="8 9">
    <name type="scientific">Sugiyamaella lignohabitans</name>
    <dbReference type="NCBI Taxonomy" id="796027"/>
    <lineage>
        <taxon>Eukaryota</taxon>
        <taxon>Fungi</taxon>
        <taxon>Dikarya</taxon>
        <taxon>Ascomycota</taxon>
        <taxon>Saccharomycotina</taxon>
        <taxon>Dipodascomycetes</taxon>
        <taxon>Dipodascales</taxon>
        <taxon>Trichomonascaceae</taxon>
        <taxon>Sugiyamaella</taxon>
    </lineage>
</organism>
<evidence type="ECO:0000256" key="5">
    <source>
        <dbReference type="ARBA" id="ARBA00023134"/>
    </source>
</evidence>
<dbReference type="OrthoDB" id="10250831at2759"/>
<evidence type="ECO:0000313" key="8">
    <source>
        <dbReference type="EMBL" id="ANB12465.1"/>
    </source>
</evidence>
<dbReference type="PANTHER" id="PTHR23001:SF7">
    <property type="entry name" value="EUKARYOTIC TRANSLATION INITIATION FACTOR 5"/>
    <property type="match status" value="1"/>
</dbReference>